<protein>
    <submittedName>
        <fullName evidence="1">Uncharacterized protein</fullName>
    </submittedName>
</protein>
<comment type="caution">
    <text evidence="1">The sequence shown here is derived from an EMBL/GenBank/DDBJ whole genome shotgun (WGS) entry which is preliminary data.</text>
</comment>
<reference evidence="1" key="1">
    <citation type="journal article" date="2022" name="Int. J. Mol. Sci.">
        <title>Draft Genome of Tanacetum Coccineum: Genomic Comparison of Closely Related Tanacetum-Family Plants.</title>
        <authorList>
            <person name="Yamashiro T."/>
            <person name="Shiraishi A."/>
            <person name="Nakayama K."/>
            <person name="Satake H."/>
        </authorList>
    </citation>
    <scope>NUCLEOTIDE SEQUENCE</scope>
</reference>
<reference evidence="1" key="2">
    <citation type="submission" date="2022-01" db="EMBL/GenBank/DDBJ databases">
        <authorList>
            <person name="Yamashiro T."/>
            <person name="Shiraishi A."/>
            <person name="Satake H."/>
            <person name="Nakayama K."/>
        </authorList>
    </citation>
    <scope>NUCLEOTIDE SEQUENCE</scope>
</reference>
<evidence type="ECO:0000313" key="2">
    <source>
        <dbReference type="Proteomes" id="UP001151760"/>
    </source>
</evidence>
<dbReference type="EMBL" id="BQNB010019509">
    <property type="protein sequence ID" value="GJT86054.1"/>
    <property type="molecule type" value="Genomic_DNA"/>
</dbReference>
<keyword evidence="2" id="KW-1185">Reference proteome</keyword>
<evidence type="ECO:0000313" key="1">
    <source>
        <dbReference type="EMBL" id="GJT86054.1"/>
    </source>
</evidence>
<proteinExistence type="predicted"/>
<organism evidence="1 2">
    <name type="scientific">Tanacetum coccineum</name>
    <dbReference type="NCBI Taxonomy" id="301880"/>
    <lineage>
        <taxon>Eukaryota</taxon>
        <taxon>Viridiplantae</taxon>
        <taxon>Streptophyta</taxon>
        <taxon>Embryophyta</taxon>
        <taxon>Tracheophyta</taxon>
        <taxon>Spermatophyta</taxon>
        <taxon>Magnoliopsida</taxon>
        <taxon>eudicotyledons</taxon>
        <taxon>Gunneridae</taxon>
        <taxon>Pentapetalae</taxon>
        <taxon>asterids</taxon>
        <taxon>campanulids</taxon>
        <taxon>Asterales</taxon>
        <taxon>Asteraceae</taxon>
        <taxon>Asteroideae</taxon>
        <taxon>Anthemideae</taxon>
        <taxon>Anthemidinae</taxon>
        <taxon>Tanacetum</taxon>
    </lineage>
</organism>
<dbReference type="Proteomes" id="UP001151760">
    <property type="component" value="Unassembled WGS sequence"/>
</dbReference>
<sequence length="112" mass="12645">MAEATIKPQRGQCLRVDDTTNVDDVVMKHVDENSDSQDVLLFAEESLETVGGRGTKVDDCESIDLLGVLLVVNVDEQRHDIVATQQHLKLEYLLCVLYLLENGNDWMVMERV</sequence>
<gene>
    <name evidence="1" type="ORF">Tco_1067771</name>
</gene>
<name>A0ABQ5HF54_9ASTR</name>
<accession>A0ABQ5HF54</accession>